<dbReference type="Proteomes" id="UP000525987">
    <property type="component" value="Unassembled WGS sequence"/>
</dbReference>
<feature type="domain" description="CBS" evidence="4">
    <location>
        <begin position="217"/>
        <end position="274"/>
    </location>
</feature>
<dbReference type="AlphaFoldDB" id="A0A7W5C239"/>
<comment type="caution">
    <text evidence="5">The sequence shown here is derived from an EMBL/GenBank/DDBJ whole genome shotgun (WGS) entry which is preliminary data.</text>
</comment>
<dbReference type="PANTHER" id="PTHR43080">
    <property type="entry name" value="CBS DOMAIN-CONTAINING PROTEIN CBSX3, MITOCHONDRIAL"/>
    <property type="match status" value="1"/>
</dbReference>
<dbReference type="Gene3D" id="3.10.580.10">
    <property type="entry name" value="CBS-domain"/>
    <property type="match status" value="1"/>
</dbReference>
<feature type="domain" description="Cyclic nucleotide-binding" evidence="3">
    <location>
        <begin position="10"/>
        <end position="89"/>
    </location>
</feature>
<evidence type="ECO:0000313" key="6">
    <source>
        <dbReference type="Proteomes" id="UP000525987"/>
    </source>
</evidence>
<dbReference type="InterPro" id="IPR018821">
    <property type="entry name" value="DUF294_put_nucleoTrafse_sb-bd"/>
</dbReference>
<evidence type="ECO:0000259" key="4">
    <source>
        <dbReference type="PROSITE" id="PS51371"/>
    </source>
</evidence>
<dbReference type="Pfam" id="PF03445">
    <property type="entry name" value="DUF294"/>
    <property type="match status" value="1"/>
</dbReference>
<name>A0A7W5C239_9GAMM</name>
<organism evidence="5 6">
    <name type="scientific">Halomonas organivorans</name>
    <dbReference type="NCBI Taxonomy" id="257772"/>
    <lineage>
        <taxon>Bacteria</taxon>
        <taxon>Pseudomonadati</taxon>
        <taxon>Pseudomonadota</taxon>
        <taxon>Gammaproteobacteria</taxon>
        <taxon>Oceanospirillales</taxon>
        <taxon>Halomonadaceae</taxon>
        <taxon>Halomonas</taxon>
    </lineage>
</organism>
<proteinExistence type="predicted"/>
<dbReference type="Pfam" id="PF00571">
    <property type="entry name" value="CBS"/>
    <property type="match status" value="2"/>
</dbReference>
<feature type="domain" description="CBS" evidence="4">
    <location>
        <begin position="155"/>
        <end position="212"/>
    </location>
</feature>
<keyword evidence="6" id="KW-1185">Reference proteome</keyword>
<dbReference type="SMART" id="SM00116">
    <property type="entry name" value="CBS"/>
    <property type="match status" value="2"/>
</dbReference>
<keyword evidence="1 2" id="KW-0129">CBS domain</keyword>
<dbReference type="CDD" id="cd00038">
    <property type="entry name" value="CAP_ED"/>
    <property type="match status" value="1"/>
</dbReference>
<evidence type="ECO:0000256" key="2">
    <source>
        <dbReference type="PROSITE-ProRule" id="PRU00703"/>
    </source>
</evidence>
<dbReference type="InterPro" id="IPR051257">
    <property type="entry name" value="Diverse_CBS-Domain"/>
</dbReference>
<dbReference type="Pfam" id="PF00027">
    <property type="entry name" value="cNMP_binding"/>
    <property type="match status" value="1"/>
</dbReference>
<dbReference type="RefSeq" id="WP_183389293.1">
    <property type="nucleotide sequence ID" value="NZ_JACHXM010000030.1"/>
</dbReference>
<dbReference type="InterPro" id="IPR046342">
    <property type="entry name" value="CBS_dom_sf"/>
</dbReference>
<dbReference type="SMART" id="SM00100">
    <property type="entry name" value="cNMP"/>
    <property type="match status" value="1"/>
</dbReference>
<gene>
    <name evidence="5" type="ORF">FHR96_003848</name>
</gene>
<dbReference type="InterPro" id="IPR005105">
    <property type="entry name" value="GlnD_Uridyltrans_N"/>
</dbReference>
<evidence type="ECO:0000256" key="1">
    <source>
        <dbReference type="ARBA" id="ARBA00023122"/>
    </source>
</evidence>
<dbReference type="CDD" id="cd05401">
    <property type="entry name" value="NT_GlnE_GlnD_like"/>
    <property type="match status" value="1"/>
</dbReference>
<dbReference type="GO" id="GO:0008773">
    <property type="term" value="F:[protein-PII] uridylyltransferase activity"/>
    <property type="evidence" value="ECO:0007669"/>
    <property type="project" value="InterPro"/>
</dbReference>
<dbReference type="EMBL" id="JACHXM010000030">
    <property type="protein sequence ID" value="MBB3142943.1"/>
    <property type="molecule type" value="Genomic_DNA"/>
</dbReference>
<dbReference type="PROSITE" id="PS50042">
    <property type="entry name" value="CNMP_BINDING_3"/>
    <property type="match status" value="1"/>
</dbReference>
<protein>
    <submittedName>
        <fullName evidence="5">CBS domain-containing protein</fullName>
    </submittedName>
</protein>
<evidence type="ECO:0000259" key="3">
    <source>
        <dbReference type="PROSITE" id="PS50042"/>
    </source>
</evidence>
<dbReference type="Pfam" id="PF10335">
    <property type="entry name" value="DUF294_C"/>
    <property type="match status" value="1"/>
</dbReference>
<accession>A0A7W5C239</accession>
<dbReference type="SUPFAM" id="SSF54631">
    <property type="entry name" value="CBS-domain pair"/>
    <property type="match status" value="1"/>
</dbReference>
<dbReference type="SUPFAM" id="SSF51206">
    <property type="entry name" value="cAMP-binding domain-like"/>
    <property type="match status" value="1"/>
</dbReference>
<dbReference type="InterPro" id="IPR000644">
    <property type="entry name" value="CBS_dom"/>
</dbReference>
<dbReference type="PROSITE" id="PS51371">
    <property type="entry name" value="CBS"/>
    <property type="match status" value="2"/>
</dbReference>
<reference evidence="5 6" key="1">
    <citation type="submission" date="2020-08" db="EMBL/GenBank/DDBJ databases">
        <title>Genomic Encyclopedia of Type Strains, Phase III (KMG-III): the genomes of soil and plant-associated and newly described type strains.</title>
        <authorList>
            <person name="Whitman W."/>
        </authorList>
    </citation>
    <scope>NUCLEOTIDE SEQUENCE [LARGE SCALE GENOMIC DNA]</scope>
    <source>
        <strain evidence="5 6">CECT 5995</strain>
    </source>
</reference>
<dbReference type="InterPro" id="IPR014710">
    <property type="entry name" value="RmlC-like_jellyroll"/>
</dbReference>
<dbReference type="Gene3D" id="2.60.120.10">
    <property type="entry name" value="Jelly Rolls"/>
    <property type="match status" value="1"/>
</dbReference>
<evidence type="ECO:0000313" key="5">
    <source>
        <dbReference type="EMBL" id="MBB3142943.1"/>
    </source>
</evidence>
<dbReference type="InterPro" id="IPR018490">
    <property type="entry name" value="cNMP-bd_dom_sf"/>
</dbReference>
<dbReference type="PANTHER" id="PTHR43080:SF2">
    <property type="entry name" value="CBS DOMAIN-CONTAINING PROTEIN"/>
    <property type="match status" value="1"/>
</dbReference>
<dbReference type="InterPro" id="IPR000595">
    <property type="entry name" value="cNMP-bd_dom"/>
</dbReference>
<sequence length="608" mass="67412">MVDVDLSHPPFSLLDDTGRERIRGGLDLAYYDRDEVILEAGQPGEYVFLIHKGEVAELDTSQPGESERIGHYTSGDLFGAISILNGQSRYRFRAEQETLCYLLPKALFTRLCDAYPAFAAFFHQRLAHKARLLSERRATGGISMADFMLARVADCMRPPLCLAEDATIAEAVRRLHEGYADSLLVTGGQGAGMVTKTDLLEALVLEDHEADSRLAPLAHFSLITARPDQYLFEVLVLMTRHRVERVVVTDRGSPVGVVELTDVLSHFSNRSHVVSLQVEQADDLATLAAASLRTPELVSGLMTQGVKLRFVMGLLAALNGRIIHKAWEFSIAERHRRASCLMVMGSEGRGEQILKTDQDNGLILDDELDWPGCVEQMAGFTETLVALGYPRCPGNIMVSNPDWVGTESQWKSRIARWVEQRDGDSLMKLAIMLDAHSVAGNAALLDGVRATLFEQASRDQLLLSYFARPVLHFSTPLTLFGSLKKPQHGIDIKKGGIFPIVHGVRVMALERGIAATGTLERLDALVVDGRLDGRVAEDLGEALSLFTQLRLEQQLARREGGEATSDIEPDRVVVQSLSSLERDLLREALHIVKDFKQRISHRYHLEYS</sequence>